<name>A0A8H5YTM7_9HYPO</name>
<protein>
    <submittedName>
        <fullName evidence="1">Uncharacterized protein</fullName>
    </submittedName>
</protein>
<reference evidence="1 2" key="1">
    <citation type="submission" date="2020-05" db="EMBL/GenBank/DDBJ databases">
        <title>Identification and distribution of gene clusters putatively required for synthesis of sphingolipid metabolism inhibitors in phylogenetically diverse species of the filamentous fungus Fusarium.</title>
        <authorList>
            <person name="Kim H.-S."/>
            <person name="Busman M."/>
            <person name="Brown D.W."/>
            <person name="Divon H."/>
            <person name="Uhlig S."/>
            <person name="Proctor R.H."/>
        </authorList>
    </citation>
    <scope>NUCLEOTIDE SEQUENCE [LARGE SCALE GENOMIC DNA]</scope>
    <source>
        <strain evidence="1 2">NRRL 26131</strain>
    </source>
</reference>
<gene>
    <name evidence="1" type="ORF">FGLOB1_1732</name>
</gene>
<sequence length="261" mass="28286">MAVSEARSDRGHEFPAIALPLPHGTHSNLALYYLHTTCRQVNWPPGFSKPYLDFQMRTLRPSGKIHSFLNGLFTAGYYDKETKTQVPATIAVPNYPGIEVNLYHRPDDTTARTECDAITNINARAEAVNETVVAFTSGFQASLVLTLKENFDGEVQTLVESLKETPYGYAFVTGGPGSGKTTTAMKLVTAIASGDVGETRQHEPKLPVAIESDPVTSNKPESTGWLDVDDDDTCSEASFCSAVPHLAVGPGADKLEQEHIT</sequence>
<proteinExistence type="predicted"/>
<comment type="caution">
    <text evidence="1">The sequence shown here is derived from an EMBL/GenBank/DDBJ whole genome shotgun (WGS) entry which is preliminary data.</text>
</comment>
<dbReference type="AlphaFoldDB" id="A0A8H5YTM7"/>
<keyword evidence="2" id="KW-1185">Reference proteome</keyword>
<evidence type="ECO:0000313" key="2">
    <source>
        <dbReference type="Proteomes" id="UP000532311"/>
    </source>
</evidence>
<dbReference type="SUPFAM" id="SSF52540">
    <property type="entry name" value="P-loop containing nucleoside triphosphate hydrolases"/>
    <property type="match status" value="1"/>
</dbReference>
<dbReference type="Proteomes" id="UP000532311">
    <property type="component" value="Unassembled WGS sequence"/>
</dbReference>
<accession>A0A8H5YTM7</accession>
<evidence type="ECO:0000313" key="1">
    <source>
        <dbReference type="EMBL" id="KAF5718282.1"/>
    </source>
</evidence>
<dbReference type="InterPro" id="IPR027417">
    <property type="entry name" value="P-loop_NTPase"/>
</dbReference>
<organism evidence="1 2">
    <name type="scientific">Fusarium globosum</name>
    <dbReference type="NCBI Taxonomy" id="78864"/>
    <lineage>
        <taxon>Eukaryota</taxon>
        <taxon>Fungi</taxon>
        <taxon>Dikarya</taxon>
        <taxon>Ascomycota</taxon>
        <taxon>Pezizomycotina</taxon>
        <taxon>Sordariomycetes</taxon>
        <taxon>Hypocreomycetidae</taxon>
        <taxon>Hypocreales</taxon>
        <taxon>Nectriaceae</taxon>
        <taxon>Fusarium</taxon>
        <taxon>Fusarium fujikuroi species complex</taxon>
    </lineage>
</organism>
<dbReference type="EMBL" id="JAAQPF010000056">
    <property type="protein sequence ID" value="KAF5718282.1"/>
    <property type="molecule type" value="Genomic_DNA"/>
</dbReference>